<evidence type="ECO:0000313" key="3">
    <source>
        <dbReference type="Proteomes" id="UP000266841"/>
    </source>
</evidence>
<feature type="non-terminal residue" evidence="2">
    <location>
        <position position="120"/>
    </location>
</feature>
<protein>
    <submittedName>
        <fullName evidence="2">Uncharacterized protein</fullName>
    </submittedName>
</protein>
<dbReference type="EMBL" id="AGNL01004414">
    <property type="protein sequence ID" value="EJK73543.1"/>
    <property type="molecule type" value="Genomic_DNA"/>
</dbReference>
<evidence type="ECO:0000256" key="1">
    <source>
        <dbReference type="SAM" id="MobiDB-lite"/>
    </source>
</evidence>
<evidence type="ECO:0000313" key="2">
    <source>
        <dbReference type="EMBL" id="EJK73543.1"/>
    </source>
</evidence>
<accession>K0T489</accession>
<proteinExistence type="predicted"/>
<name>K0T489_THAOC</name>
<sequence length="120" mass="12269">MATSSDEGPPRKRRGAFLPRADLENSSPEDGEEDGAGGKPGDRQQKKTNGRTLKGSSATGKKSGSKPPPAEGDKGTNGKDGGRDRVAVKPGRPPPRRRGATAGTAGGGIPSRRLATPTAR</sequence>
<reference evidence="2 3" key="1">
    <citation type="journal article" date="2012" name="Genome Biol.">
        <title>Genome and low-iron response of an oceanic diatom adapted to chronic iron limitation.</title>
        <authorList>
            <person name="Lommer M."/>
            <person name="Specht M."/>
            <person name="Roy A.S."/>
            <person name="Kraemer L."/>
            <person name="Andreson R."/>
            <person name="Gutowska M.A."/>
            <person name="Wolf J."/>
            <person name="Bergner S.V."/>
            <person name="Schilhabel M.B."/>
            <person name="Klostermeier U.C."/>
            <person name="Beiko R.G."/>
            <person name="Rosenstiel P."/>
            <person name="Hippler M."/>
            <person name="Laroche J."/>
        </authorList>
    </citation>
    <scope>NUCLEOTIDE SEQUENCE [LARGE SCALE GENOMIC DNA]</scope>
    <source>
        <strain evidence="2 3">CCMP1005</strain>
    </source>
</reference>
<feature type="compositionally biased region" description="Basic and acidic residues" evidence="1">
    <location>
        <begin position="71"/>
        <end position="87"/>
    </location>
</feature>
<gene>
    <name evidence="2" type="ORF">THAOC_04823</name>
</gene>
<comment type="caution">
    <text evidence="2">The sequence shown here is derived from an EMBL/GenBank/DDBJ whole genome shotgun (WGS) entry which is preliminary data.</text>
</comment>
<organism evidence="2 3">
    <name type="scientific">Thalassiosira oceanica</name>
    <name type="common">Marine diatom</name>
    <dbReference type="NCBI Taxonomy" id="159749"/>
    <lineage>
        <taxon>Eukaryota</taxon>
        <taxon>Sar</taxon>
        <taxon>Stramenopiles</taxon>
        <taxon>Ochrophyta</taxon>
        <taxon>Bacillariophyta</taxon>
        <taxon>Coscinodiscophyceae</taxon>
        <taxon>Thalassiosirophycidae</taxon>
        <taxon>Thalassiosirales</taxon>
        <taxon>Thalassiosiraceae</taxon>
        <taxon>Thalassiosira</taxon>
    </lineage>
</organism>
<dbReference type="AlphaFoldDB" id="K0T489"/>
<keyword evidence="3" id="KW-1185">Reference proteome</keyword>
<dbReference type="Proteomes" id="UP000266841">
    <property type="component" value="Unassembled WGS sequence"/>
</dbReference>
<feature type="region of interest" description="Disordered" evidence="1">
    <location>
        <begin position="1"/>
        <end position="120"/>
    </location>
</feature>